<evidence type="ECO:0000256" key="1">
    <source>
        <dbReference type="ARBA" id="ARBA00004123"/>
    </source>
</evidence>
<feature type="region of interest" description="Disordered" evidence="8">
    <location>
        <begin position="57"/>
        <end position="97"/>
    </location>
</feature>
<evidence type="ECO:0000313" key="10">
    <source>
        <dbReference type="EMBL" id="KRY41205.1"/>
    </source>
</evidence>
<accession>E5S6R3</accession>
<comment type="caution">
    <text evidence="10">The sequence shown here is derived from an EMBL/GenBank/DDBJ whole genome shotgun (WGS) entry which is preliminary data.</text>
</comment>
<dbReference type="PANTHER" id="PTHR11988:SF56">
    <property type="entry name" value="TRANSCRIPTION FACTOR CES-2"/>
    <property type="match status" value="1"/>
</dbReference>
<dbReference type="InterPro" id="IPR004827">
    <property type="entry name" value="bZIP"/>
</dbReference>
<evidence type="ECO:0000256" key="7">
    <source>
        <dbReference type="SAM" id="Coils"/>
    </source>
</evidence>
<feature type="domain" description="BZIP" evidence="9">
    <location>
        <begin position="174"/>
        <end position="237"/>
    </location>
</feature>
<evidence type="ECO:0000256" key="2">
    <source>
        <dbReference type="ARBA" id="ARBA00006079"/>
    </source>
</evidence>
<dbReference type="InterPro" id="IPR040223">
    <property type="entry name" value="PAR_bZIP"/>
</dbReference>
<organism evidence="10 11">
    <name type="scientific">Trichinella spiralis</name>
    <name type="common">Trichina worm</name>
    <dbReference type="NCBI Taxonomy" id="6334"/>
    <lineage>
        <taxon>Eukaryota</taxon>
        <taxon>Metazoa</taxon>
        <taxon>Ecdysozoa</taxon>
        <taxon>Nematoda</taxon>
        <taxon>Enoplea</taxon>
        <taxon>Dorylaimia</taxon>
        <taxon>Trichinellida</taxon>
        <taxon>Trichinellidae</taxon>
        <taxon>Trichinella</taxon>
    </lineage>
</organism>
<dbReference type="EMBL" id="JYDH01000009">
    <property type="protein sequence ID" value="KRY41205.1"/>
    <property type="molecule type" value="Genomic_DNA"/>
</dbReference>
<dbReference type="AlphaFoldDB" id="E5S6R3"/>
<feature type="region of interest" description="Disordered" evidence="8">
    <location>
        <begin position="1"/>
        <end position="37"/>
    </location>
</feature>
<dbReference type="PROSITE" id="PS50217">
    <property type="entry name" value="BZIP"/>
    <property type="match status" value="1"/>
</dbReference>
<feature type="compositionally biased region" description="Basic and acidic residues" evidence="8">
    <location>
        <begin position="13"/>
        <end position="25"/>
    </location>
</feature>
<dbReference type="GO" id="GO:0000981">
    <property type="term" value="F:DNA-binding transcription factor activity, RNA polymerase II-specific"/>
    <property type="evidence" value="ECO:0007669"/>
    <property type="project" value="TreeGrafter"/>
</dbReference>
<dbReference type="CDD" id="cd14695">
    <property type="entry name" value="bZIP_HLF"/>
    <property type="match status" value="1"/>
</dbReference>
<feature type="compositionally biased region" description="Polar residues" evidence="8">
    <location>
        <begin position="26"/>
        <end position="37"/>
    </location>
</feature>
<keyword evidence="11" id="KW-1185">Reference proteome</keyword>
<feature type="coiled-coil region" evidence="7">
    <location>
        <begin position="197"/>
        <end position="226"/>
    </location>
</feature>
<comment type="similarity">
    <text evidence="2">Belongs to the bZIP family. NFIL3 subfamily.</text>
</comment>
<keyword evidence="5" id="KW-0804">Transcription</keyword>
<dbReference type="OMA" id="CCCILNE"/>
<dbReference type="PANTHER" id="PTHR11988">
    <property type="entry name" value="THYROTROPH EMBRYONIC FACTOR RELATED"/>
    <property type="match status" value="1"/>
</dbReference>
<dbReference type="GO" id="GO:0000978">
    <property type="term" value="F:RNA polymerase II cis-regulatory region sequence-specific DNA binding"/>
    <property type="evidence" value="ECO:0007669"/>
    <property type="project" value="TreeGrafter"/>
</dbReference>
<comment type="subcellular location">
    <subcellularLocation>
        <location evidence="1">Nucleus</location>
    </subcellularLocation>
</comment>
<dbReference type="GO" id="GO:0005634">
    <property type="term" value="C:nucleus"/>
    <property type="evidence" value="ECO:0007669"/>
    <property type="project" value="UniProtKB-SubCell"/>
</dbReference>
<keyword evidence="6" id="KW-0539">Nucleus</keyword>
<dbReference type="HOGENOM" id="CLU_678508_0_0_1"/>
<dbReference type="eggNOG" id="KOG3119">
    <property type="taxonomic scope" value="Eukaryota"/>
</dbReference>
<dbReference type="SMART" id="SM00338">
    <property type="entry name" value="BRLZ"/>
    <property type="match status" value="1"/>
</dbReference>
<evidence type="ECO:0000256" key="6">
    <source>
        <dbReference type="ARBA" id="ARBA00023242"/>
    </source>
</evidence>
<feature type="region of interest" description="Disordered" evidence="8">
    <location>
        <begin position="134"/>
        <end position="170"/>
    </location>
</feature>
<evidence type="ECO:0000256" key="4">
    <source>
        <dbReference type="ARBA" id="ARBA00023125"/>
    </source>
</evidence>
<protein>
    <submittedName>
        <fullName evidence="10">Cell death specification protein 2</fullName>
    </submittedName>
</protein>
<reference evidence="10 11" key="1">
    <citation type="submission" date="2015-01" db="EMBL/GenBank/DDBJ databases">
        <title>Evolution of Trichinella species and genotypes.</title>
        <authorList>
            <person name="Korhonen P.K."/>
            <person name="Edoardo P."/>
            <person name="Giuseppe L.R."/>
            <person name="Gasser R.B."/>
        </authorList>
    </citation>
    <scope>NUCLEOTIDE SEQUENCE [LARGE SCALE GENOMIC DNA]</scope>
    <source>
        <strain evidence="10">ISS3</strain>
    </source>
</reference>
<feature type="compositionally biased region" description="Low complexity" evidence="8">
    <location>
        <begin position="148"/>
        <end position="169"/>
    </location>
</feature>
<dbReference type="Proteomes" id="UP000054776">
    <property type="component" value="Unassembled WGS sequence"/>
</dbReference>
<dbReference type="InParanoid" id="E5S6R3"/>
<keyword evidence="4" id="KW-0238">DNA-binding</keyword>
<evidence type="ECO:0000313" key="11">
    <source>
        <dbReference type="Proteomes" id="UP000054776"/>
    </source>
</evidence>
<evidence type="ECO:0000256" key="3">
    <source>
        <dbReference type="ARBA" id="ARBA00023015"/>
    </source>
</evidence>
<name>E5S6R3_TRISP</name>
<feature type="compositionally biased region" description="Low complexity" evidence="8">
    <location>
        <begin position="60"/>
        <end position="75"/>
    </location>
</feature>
<feature type="compositionally biased region" description="Low complexity" evidence="8">
    <location>
        <begin position="85"/>
        <end position="97"/>
    </location>
</feature>
<evidence type="ECO:0000256" key="5">
    <source>
        <dbReference type="ARBA" id="ARBA00023163"/>
    </source>
</evidence>
<evidence type="ECO:0000256" key="8">
    <source>
        <dbReference type="SAM" id="MobiDB-lite"/>
    </source>
</evidence>
<dbReference type="STRING" id="6334.E5S6R3"/>
<keyword evidence="7" id="KW-0175">Coiled coil</keyword>
<dbReference type="OrthoDB" id="6022300at2759"/>
<evidence type="ECO:0000259" key="9">
    <source>
        <dbReference type="PROSITE" id="PS50217"/>
    </source>
</evidence>
<dbReference type="KEGG" id="tsp:Tsp_07010"/>
<sequence>MEEEEDVLNISTKKADEEDSIEVKCENTSSFSGSPTPITTPLALFRPFGFLLNAAEEQRQNSASSLPASSQQQQDAAHHHHHQQQQHQHQQHQLQQLQQQLINSSILASAFAGEPQHHAMMLAGTSFLAMSALQRRRRADAKRNQHAQQQTLTRKQQKSSSSSSSDSTKAIVKDEAYWERRRRNNEAAKRSRDARRAKEEEIALRAAMLEQENLKLKAQLNVLKNETARLHCLLLSHLYSFFCVFFLTFYLPTSITRPLLVCTCCCILNEEKKLCSIRVKQIVVNYHCGKNSGSCPDMAYDQLVSAGGRRANASSSARVPSLSSCDRSRMRTRHCLHWSVTFWHCIAAQTNRTRQDRTHIYACISQKGHGAKKKEQGINGPDLTKLRTCLLRNRARQVAKGYTWNW</sequence>
<dbReference type="Pfam" id="PF07716">
    <property type="entry name" value="bZIP_2"/>
    <property type="match status" value="1"/>
</dbReference>
<dbReference type="Gene3D" id="1.20.5.170">
    <property type="match status" value="1"/>
</dbReference>
<dbReference type="SUPFAM" id="SSF57959">
    <property type="entry name" value="Leucine zipper domain"/>
    <property type="match status" value="1"/>
</dbReference>
<dbReference type="RefSeq" id="XP_003380864.1">
    <property type="nucleotide sequence ID" value="XM_003380816.1"/>
</dbReference>
<keyword evidence="3" id="KW-0805">Transcription regulation</keyword>
<proteinExistence type="inferred from homology"/>
<dbReference type="InterPro" id="IPR046347">
    <property type="entry name" value="bZIP_sf"/>
</dbReference>
<dbReference type="FunFam" id="1.20.5.170:FF:000025">
    <property type="entry name" value="nuclear factor interleukin-3-regulated protein-like"/>
    <property type="match status" value="1"/>
</dbReference>
<gene>
    <name evidence="10" type="primary">ces-2</name>
    <name evidence="10" type="ORF">T01_6552</name>
</gene>